<keyword evidence="3" id="KW-0269">Exonuclease</keyword>
<dbReference type="PANTHER" id="PTHR23044">
    <property type="entry name" value="3'-5' EXONUCLEASE ERI1-RELATED"/>
    <property type="match status" value="1"/>
</dbReference>
<feature type="domain" description="Exonuclease" evidence="4">
    <location>
        <begin position="919"/>
        <end position="1129"/>
    </location>
</feature>
<accession>A0A915EUF6</accession>
<dbReference type="InterPro" id="IPR012337">
    <property type="entry name" value="RNaseH-like_sf"/>
</dbReference>
<dbReference type="Gene3D" id="3.30.420.10">
    <property type="entry name" value="Ribonuclease H-like superfamily/Ribonuclease H"/>
    <property type="match status" value="1"/>
</dbReference>
<dbReference type="InterPro" id="IPR036397">
    <property type="entry name" value="RNaseH_sf"/>
</dbReference>
<dbReference type="SUPFAM" id="SSF48371">
    <property type="entry name" value="ARM repeat"/>
    <property type="match status" value="1"/>
</dbReference>
<dbReference type="InterPro" id="IPR055142">
    <property type="entry name" value="ZER1-like_C"/>
</dbReference>
<evidence type="ECO:0000256" key="1">
    <source>
        <dbReference type="ARBA" id="ARBA00022722"/>
    </source>
</evidence>
<dbReference type="GO" id="GO:0000175">
    <property type="term" value="F:3'-5'-RNA exonuclease activity"/>
    <property type="evidence" value="ECO:0007669"/>
    <property type="project" value="InterPro"/>
</dbReference>
<dbReference type="InterPro" id="IPR032675">
    <property type="entry name" value="LRR_dom_sf"/>
</dbReference>
<dbReference type="GO" id="GO:0003676">
    <property type="term" value="F:nucleic acid binding"/>
    <property type="evidence" value="ECO:0007669"/>
    <property type="project" value="InterPro"/>
</dbReference>
<dbReference type="PROSITE" id="PS51450">
    <property type="entry name" value="LRR"/>
    <property type="match status" value="1"/>
</dbReference>
<protein>
    <submittedName>
        <fullName evidence="6">Exonuclease domain-containing protein</fullName>
    </submittedName>
</protein>
<dbReference type="SMART" id="SM00479">
    <property type="entry name" value="EXOIII"/>
    <property type="match status" value="1"/>
</dbReference>
<evidence type="ECO:0000256" key="2">
    <source>
        <dbReference type="ARBA" id="ARBA00022801"/>
    </source>
</evidence>
<evidence type="ECO:0000256" key="3">
    <source>
        <dbReference type="ARBA" id="ARBA00022839"/>
    </source>
</evidence>
<dbReference type="Pfam" id="PF22964">
    <property type="entry name" value="ZER1-like_2nd"/>
    <property type="match status" value="1"/>
</dbReference>
<organism evidence="5 6">
    <name type="scientific">Echinococcus canadensis</name>
    <dbReference type="NCBI Taxonomy" id="519352"/>
    <lineage>
        <taxon>Eukaryota</taxon>
        <taxon>Metazoa</taxon>
        <taxon>Spiralia</taxon>
        <taxon>Lophotrochozoa</taxon>
        <taxon>Platyhelminthes</taxon>
        <taxon>Cestoda</taxon>
        <taxon>Eucestoda</taxon>
        <taxon>Cyclophyllidea</taxon>
        <taxon>Taeniidae</taxon>
        <taxon>Echinococcus</taxon>
        <taxon>Echinococcus canadensis group</taxon>
    </lineage>
</organism>
<dbReference type="PANTHER" id="PTHR23044:SF61">
    <property type="entry name" value="3'-5' EXORIBONUCLEASE 1-RELATED"/>
    <property type="match status" value="1"/>
</dbReference>
<sequence>MYYLLTLCGGDFSTLDAVPSLEDTCVRWITKNLHYVIIRCSDCSEPKYVWRFPHPNCRIVARPAEKILLKLCKRQILRDEYLSLFSIKYVDLVSPVLRDVSVNPSTLRVLRDFKLYNLTATSLKQTNLNSLISCLSEASAENLVSLNVANTTIEENKLPVIISLGRLKNLQALNVSRTKFTTECLQNAVKLLPRLQYLNISRTNINNITSLLDLRGTLMGLIMHKLNLDSRQVLERVLLTVFELRELRVLDVSSASDRDKPRLPIVSRLCAPGTLPHLTHLDICGNQFSLKLSDVRNFIVNHPNLEFLGLAAWPSRQNHELEGIYQLSLKYPHITMLGDRGEKPLLNTLMRNKDRRIYLQNAFHNIFEETISREWLNPDLLAAVLRVMRLHMNKQDMILAGTAVVYNLTRGEQSAHLPLELLNRAVSITLMSIEHHQGQVQLLKNCFLTLCSDNVLHRAQFSCKRCCELVFKSLIKFNDIHMKRMGVAIISILAAEIPTADLREISSDHKRLQQLLMYVVEKCLLQRDVDALLAESHDNMLDYLGHAEVALEGSPVYDTTLRFTLSALWNLTDECPEACQAFVKVGGLLIYAKVLKKMANEEEDFKNHVYTKCLGLLNNVAEVSSTKNTLLIEPLMDFFNKMLSHSSIQISYFAAGIVSHLACLPDDVWISALQYNKAEFIRVLGEAVCKWTPPQNEMVAYRSFHPFQSLILDSNSRLEIHLWAVWAIHHILTKKNTRYVPILRECPNLQRFLLFVVSTDVATLCTAQASSHPLRQIFGLNLEAAEGGVLKSGPVVVPESWRSLCSSLYFIPPQRKVSNYKSSSSLYHSHQSASLAFVTPGDALARLPAFDEGQTGPPMSGSPVVTGMEPVVAEEAVSLGPSESQKACAHLLQRLAVEIIEAARRYVNSSGQLVKGIRSFMILDFEATCFERGHIQRQEIIEFPVVLLGGQSFREIDCFHRYVRPVIRPQLSDFCTRLTGIIQDMVDSQPTFSTIMKVSLIVLLPCITRSQPESTRTTHTSFSSQKFEDWVDSHFPTDNEKSTFTFVTCGDWDLRFMLPYQASISGCQVPPYCRRWINAYTEYTGHHVDGVVPMLRNLGIPHEGRLHSGIDDCRNIAKILRFLVEKNANLRYSE</sequence>
<dbReference type="InterPro" id="IPR013520">
    <property type="entry name" value="Ribonucl_H"/>
</dbReference>
<dbReference type="InterPro" id="IPR001611">
    <property type="entry name" value="Leu-rich_rpt"/>
</dbReference>
<name>A0A915EUF6_9CEST</name>
<proteinExistence type="predicted"/>
<dbReference type="SUPFAM" id="SSF52047">
    <property type="entry name" value="RNI-like"/>
    <property type="match status" value="1"/>
</dbReference>
<dbReference type="SUPFAM" id="SSF53098">
    <property type="entry name" value="Ribonuclease H-like"/>
    <property type="match status" value="1"/>
</dbReference>
<dbReference type="InterPro" id="IPR011989">
    <property type="entry name" value="ARM-like"/>
</dbReference>
<dbReference type="Proteomes" id="UP000887562">
    <property type="component" value="Unplaced"/>
</dbReference>
<evidence type="ECO:0000259" key="4">
    <source>
        <dbReference type="SMART" id="SM00479"/>
    </source>
</evidence>
<keyword evidence="2" id="KW-0378">Hydrolase</keyword>
<evidence type="ECO:0000313" key="5">
    <source>
        <dbReference type="Proteomes" id="UP000887562"/>
    </source>
</evidence>
<keyword evidence="1" id="KW-0540">Nuclease</keyword>
<dbReference type="InterPro" id="IPR051274">
    <property type="entry name" value="3-5_Exoribonuclease"/>
</dbReference>
<dbReference type="WBParaSite" id="maker-E.canG7_contigs_4468-snap-gene-0.45-mRNA-1">
    <property type="protein sequence ID" value="maker-E.canG7_contigs_4468-snap-gene-0.45-mRNA-1"/>
    <property type="gene ID" value="EcG7_03553"/>
</dbReference>
<dbReference type="Gene3D" id="1.25.10.10">
    <property type="entry name" value="Leucine-rich Repeat Variant"/>
    <property type="match status" value="1"/>
</dbReference>
<dbReference type="Gene3D" id="3.80.10.10">
    <property type="entry name" value="Ribonuclease Inhibitor"/>
    <property type="match status" value="1"/>
</dbReference>
<keyword evidence="5" id="KW-1185">Reference proteome</keyword>
<evidence type="ECO:0000313" key="6">
    <source>
        <dbReference type="WBParaSite" id="maker-E.canG7_contigs_4468-snap-gene-0.45-mRNA-1"/>
    </source>
</evidence>
<dbReference type="InterPro" id="IPR016024">
    <property type="entry name" value="ARM-type_fold"/>
</dbReference>
<dbReference type="CDD" id="cd06133">
    <property type="entry name" value="ERI-1_3'hExo_like"/>
    <property type="match status" value="1"/>
</dbReference>
<dbReference type="InterPro" id="IPR047201">
    <property type="entry name" value="ERI-1_3'hExo-like"/>
</dbReference>
<dbReference type="Pfam" id="PF00929">
    <property type="entry name" value="RNase_T"/>
    <property type="match status" value="2"/>
</dbReference>
<dbReference type="AlphaFoldDB" id="A0A915EUF6"/>
<reference evidence="6" key="1">
    <citation type="submission" date="2022-11" db="UniProtKB">
        <authorList>
            <consortium name="WormBaseParasite"/>
        </authorList>
    </citation>
    <scope>IDENTIFICATION</scope>
</reference>